<gene>
    <name evidence="6" type="ORF">K8V35_09615</name>
</gene>
<dbReference type="InterPro" id="IPR001091">
    <property type="entry name" value="RM_Methyltransferase"/>
</dbReference>
<comment type="similarity">
    <text evidence="4">Belongs to the N(4)/N(6)-methyltransferase family.</text>
</comment>
<evidence type="ECO:0000256" key="3">
    <source>
        <dbReference type="ARBA" id="ARBA00022747"/>
    </source>
</evidence>
<evidence type="ECO:0000259" key="5">
    <source>
        <dbReference type="Pfam" id="PF01555"/>
    </source>
</evidence>
<dbReference type="SUPFAM" id="SSF53335">
    <property type="entry name" value="S-adenosyl-L-methionine-dependent methyltransferases"/>
    <property type="match status" value="1"/>
</dbReference>
<name>A0A921DYW3_9STAP</name>
<evidence type="ECO:0000256" key="2">
    <source>
        <dbReference type="ARBA" id="ARBA00022679"/>
    </source>
</evidence>
<dbReference type="Gene3D" id="3.40.50.150">
    <property type="entry name" value="Vaccinia Virus protein VP39"/>
    <property type="match status" value="1"/>
</dbReference>
<comment type="caution">
    <text evidence="6">The sequence shown here is derived from an EMBL/GenBank/DDBJ whole genome shotgun (WGS) entry which is preliminary data.</text>
</comment>
<protein>
    <recommendedName>
        <fullName evidence="4">Methyltransferase</fullName>
        <ecNumber evidence="4">2.1.1.-</ecNumber>
    </recommendedName>
</protein>
<accession>A0A921DYW3</accession>
<keyword evidence="1" id="KW-0489">Methyltransferase</keyword>
<dbReference type="InterPro" id="IPR002941">
    <property type="entry name" value="DNA_methylase_N4/N6"/>
</dbReference>
<dbReference type="GO" id="GO:0008170">
    <property type="term" value="F:N-methyltransferase activity"/>
    <property type="evidence" value="ECO:0007669"/>
    <property type="project" value="InterPro"/>
</dbReference>
<dbReference type="PRINTS" id="PR00508">
    <property type="entry name" value="S21N4MTFRASE"/>
</dbReference>
<dbReference type="Proteomes" id="UP000763505">
    <property type="component" value="Unassembled WGS sequence"/>
</dbReference>
<dbReference type="EMBL" id="DYYI01000108">
    <property type="protein sequence ID" value="HJE20598.1"/>
    <property type="molecule type" value="Genomic_DNA"/>
</dbReference>
<dbReference type="Pfam" id="PF01555">
    <property type="entry name" value="N6_N4_Mtase"/>
    <property type="match status" value="1"/>
</dbReference>
<dbReference type="InterPro" id="IPR029063">
    <property type="entry name" value="SAM-dependent_MTases_sf"/>
</dbReference>
<keyword evidence="2" id="KW-0808">Transferase</keyword>
<evidence type="ECO:0000313" key="6">
    <source>
        <dbReference type="EMBL" id="HJE20598.1"/>
    </source>
</evidence>
<organism evidence="6 7">
    <name type="scientific">Aliicoccus persicus</name>
    <dbReference type="NCBI Taxonomy" id="930138"/>
    <lineage>
        <taxon>Bacteria</taxon>
        <taxon>Bacillati</taxon>
        <taxon>Bacillota</taxon>
        <taxon>Bacilli</taxon>
        <taxon>Bacillales</taxon>
        <taxon>Staphylococcaceae</taxon>
        <taxon>Aliicoccus</taxon>
    </lineage>
</organism>
<proteinExistence type="inferred from homology"/>
<dbReference type="GO" id="GO:0003677">
    <property type="term" value="F:DNA binding"/>
    <property type="evidence" value="ECO:0007669"/>
    <property type="project" value="InterPro"/>
</dbReference>
<sequence length="278" mass="32369">MELNRIYNEDCLEGMKRIPDKSVDMILCDLPYGTTACAWDTIIPFESLWEQYERVIKENGAIVLTASQPFTSALVMSKPELFKHEWIWEKQKASNFMAAKYSPLKYHESILVFGKGRVNYNPQKYKVLEIEELISKTKKELEQIMINREYDRFGKIDRRKVVNDPTTNKQHLGNRVVRTRNSDTGYRNPKSVLKINKSINKNIHPTQKPVPLFEYLIKTYTNEGDVVLDNCMGSGTTAIACINTERNFIGFELDETYYEKSMERIKNHTTQTDAFDLI</sequence>
<evidence type="ECO:0000313" key="7">
    <source>
        <dbReference type="Proteomes" id="UP000763505"/>
    </source>
</evidence>
<dbReference type="GO" id="GO:0032259">
    <property type="term" value="P:methylation"/>
    <property type="evidence" value="ECO:0007669"/>
    <property type="project" value="UniProtKB-KW"/>
</dbReference>
<keyword evidence="3" id="KW-0680">Restriction system</keyword>
<feature type="domain" description="DNA methylase N-4/N-6" evidence="5">
    <location>
        <begin position="23"/>
        <end position="262"/>
    </location>
</feature>
<evidence type="ECO:0000256" key="1">
    <source>
        <dbReference type="ARBA" id="ARBA00022603"/>
    </source>
</evidence>
<reference evidence="6" key="1">
    <citation type="journal article" date="2021" name="PeerJ">
        <title>Extensive microbial diversity within the chicken gut microbiome revealed by metagenomics and culture.</title>
        <authorList>
            <person name="Gilroy R."/>
            <person name="Ravi A."/>
            <person name="Getino M."/>
            <person name="Pursley I."/>
            <person name="Horton D.L."/>
            <person name="Alikhan N.F."/>
            <person name="Baker D."/>
            <person name="Gharbi K."/>
            <person name="Hall N."/>
            <person name="Watson M."/>
            <person name="Adriaenssens E.M."/>
            <person name="Foster-Nyarko E."/>
            <person name="Jarju S."/>
            <person name="Secka A."/>
            <person name="Antonio M."/>
            <person name="Oren A."/>
            <person name="Chaudhuri R.R."/>
            <person name="La Ragione R."/>
            <person name="Hildebrand F."/>
            <person name="Pallen M.J."/>
        </authorList>
    </citation>
    <scope>NUCLEOTIDE SEQUENCE</scope>
    <source>
        <strain evidence="6">6019</strain>
    </source>
</reference>
<dbReference type="AlphaFoldDB" id="A0A921DYW3"/>
<reference evidence="6" key="2">
    <citation type="submission" date="2021-09" db="EMBL/GenBank/DDBJ databases">
        <authorList>
            <person name="Gilroy R."/>
        </authorList>
    </citation>
    <scope>NUCLEOTIDE SEQUENCE</scope>
    <source>
        <strain evidence="6">6019</strain>
    </source>
</reference>
<evidence type="ECO:0000256" key="4">
    <source>
        <dbReference type="RuleBase" id="RU362026"/>
    </source>
</evidence>
<dbReference type="GO" id="GO:0009307">
    <property type="term" value="P:DNA restriction-modification system"/>
    <property type="evidence" value="ECO:0007669"/>
    <property type="project" value="UniProtKB-KW"/>
</dbReference>
<dbReference type="EC" id="2.1.1.-" evidence="4"/>